<keyword evidence="2" id="KW-1185">Reference proteome</keyword>
<dbReference type="KEGG" id="aca:ACP_3233"/>
<dbReference type="Proteomes" id="UP000002207">
    <property type="component" value="Chromosome"/>
</dbReference>
<dbReference type="eggNOG" id="COG3344">
    <property type="taxonomic scope" value="Bacteria"/>
</dbReference>
<evidence type="ECO:0000313" key="1">
    <source>
        <dbReference type="EMBL" id="ACO33603.1"/>
    </source>
</evidence>
<proteinExistence type="predicted"/>
<dbReference type="AlphaFoldDB" id="C1F5Q2"/>
<dbReference type="HOGENOM" id="CLU_899011_0_0_0"/>
<name>C1F5Q2_ACIC5</name>
<organism evidence="1 2">
    <name type="scientific">Acidobacterium capsulatum (strain ATCC 51196 / DSM 11244 / BCRC 80197 / JCM 7670 / NBRC 15755 / NCIMB 13165 / 161)</name>
    <dbReference type="NCBI Taxonomy" id="240015"/>
    <lineage>
        <taxon>Bacteria</taxon>
        <taxon>Pseudomonadati</taxon>
        <taxon>Acidobacteriota</taxon>
        <taxon>Terriglobia</taxon>
        <taxon>Terriglobales</taxon>
        <taxon>Acidobacteriaceae</taxon>
        <taxon>Acidobacterium</taxon>
    </lineage>
</organism>
<protein>
    <submittedName>
        <fullName evidence="1">Group II intron-encoded maturase</fullName>
    </submittedName>
</protein>
<accession>C1F5Q2</accession>
<dbReference type="InParanoid" id="C1F5Q2"/>
<reference evidence="1 2" key="1">
    <citation type="journal article" date="2009" name="Appl. Environ. Microbiol.">
        <title>Three genomes from the phylum Acidobacteria provide insight into the lifestyles of these microorganisms in soils.</title>
        <authorList>
            <person name="Ward N.L."/>
            <person name="Challacombe J.F."/>
            <person name="Janssen P.H."/>
            <person name="Henrissat B."/>
            <person name="Coutinho P.M."/>
            <person name="Wu M."/>
            <person name="Xie G."/>
            <person name="Haft D.H."/>
            <person name="Sait M."/>
            <person name="Badger J."/>
            <person name="Barabote R.D."/>
            <person name="Bradley B."/>
            <person name="Brettin T.S."/>
            <person name="Brinkac L.M."/>
            <person name="Bruce D."/>
            <person name="Creasy T."/>
            <person name="Daugherty S.C."/>
            <person name="Davidsen T.M."/>
            <person name="DeBoy R.T."/>
            <person name="Detter J.C."/>
            <person name="Dodson R.J."/>
            <person name="Durkin A.S."/>
            <person name="Ganapathy A."/>
            <person name="Gwinn-Giglio M."/>
            <person name="Han C.S."/>
            <person name="Khouri H."/>
            <person name="Kiss H."/>
            <person name="Kothari S.P."/>
            <person name="Madupu R."/>
            <person name="Nelson K.E."/>
            <person name="Nelson W.C."/>
            <person name="Paulsen I."/>
            <person name="Penn K."/>
            <person name="Ren Q."/>
            <person name="Rosovitz M.J."/>
            <person name="Selengut J.D."/>
            <person name="Shrivastava S."/>
            <person name="Sullivan S.A."/>
            <person name="Tapia R."/>
            <person name="Thompson L.S."/>
            <person name="Watkins K.L."/>
            <person name="Yang Q."/>
            <person name="Yu C."/>
            <person name="Zafar N."/>
            <person name="Zhou L."/>
            <person name="Kuske C.R."/>
        </authorList>
    </citation>
    <scope>NUCLEOTIDE SEQUENCE [LARGE SCALE GENOMIC DNA]</scope>
    <source>
        <strain evidence="2">ATCC 51196 / DSM 11244 / BCRC 80197 / JCM 7670 / NBRC 15755 / NCIMB 13165 / 161</strain>
    </source>
</reference>
<sequence>MQPLRIVGGEEHSVGIDVGEVPLHHARVAFGGFGHRLAGLVQHIIGFISRALKAVRRRIAAPARDRPLGHAIPIRVVDVAHHRADPIHGSTLHRANAALRVIEILAALRIRSSISGLIIAGRTRARHLVVRVVLNHGLSTARRSPSRRARISRRRTLRIQTIAPLVVIPAIAGLGKPETFDFLGFTHICGKTKKGRFMVLRQTVRERMQAKLQEVKTELRRCPHDPVPEVGKWLKSIVGGHIRYFGVPGNRHALAHFRYTVSNLWHRALCRRSQHGRVKWERMKRLIRKWLPPAHICRPYPSRRLRVTT</sequence>
<dbReference type="EMBL" id="CP001472">
    <property type="protein sequence ID" value="ACO33603.1"/>
    <property type="molecule type" value="Genomic_DNA"/>
</dbReference>
<evidence type="ECO:0000313" key="2">
    <source>
        <dbReference type="Proteomes" id="UP000002207"/>
    </source>
</evidence>
<dbReference type="STRING" id="240015.ACP_3233"/>
<gene>
    <name evidence="1" type="ordered locus">ACP_3233</name>
</gene>